<evidence type="ECO:0000256" key="1">
    <source>
        <dbReference type="SAM" id="MobiDB-lite"/>
    </source>
</evidence>
<gene>
    <name evidence="2" type="ORF">AK812_SmicGene38344</name>
</gene>
<dbReference type="EMBL" id="LSRX01001308">
    <property type="protein sequence ID" value="OLP81142.1"/>
    <property type="molecule type" value="Genomic_DNA"/>
</dbReference>
<feature type="compositionally biased region" description="Basic residues" evidence="1">
    <location>
        <begin position="140"/>
        <end position="149"/>
    </location>
</feature>
<accession>A0A1Q9CE01</accession>
<reference evidence="2 3" key="1">
    <citation type="submission" date="2016-02" db="EMBL/GenBank/DDBJ databases">
        <title>Genome analysis of coral dinoflagellate symbionts highlights evolutionary adaptations to a symbiotic lifestyle.</title>
        <authorList>
            <person name="Aranda M."/>
            <person name="Li Y."/>
            <person name="Liew Y.J."/>
            <person name="Baumgarten S."/>
            <person name="Simakov O."/>
            <person name="Wilson M."/>
            <person name="Piel J."/>
            <person name="Ashoor H."/>
            <person name="Bougouffa S."/>
            <person name="Bajic V.B."/>
            <person name="Ryu T."/>
            <person name="Ravasi T."/>
            <person name="Bayer T."/>
            <person name="Micklem G."/>
            <person name="Kim H."/>
            <person name="Bhak J."/>
            <person name="Lajeunesse T.C."/>
            <person name="Voolstra C.R."/>
        </authorList>
    </citation>
    <scope>NUCLEOTIDE SEQUENCE [LARGE SCALE GENOMIC DNA]</scope>
    <source>
        <strain evidence="2 3">CCMP2467</strain>
    </source>
</reference>
<evidence type="ECO:0000313" key="3">
    <source>
        <dbReference type="Proteomes" id="UP000186817"/>
    </source>
</evidence>
<comment type="caution">
    <text evidence="2">The sequence shown here is derived from an EMBL/GenBank/DDBJ whole genome shotgun (WGS) entry which is preliminary data.</text>
</comment>
<evidence type="ECO:0000313" key="2">
    <source>
        <dbReference type="EMBL" id="OLP81142.1"/>
    </source>
</evidence>
<organism evidence="2 3">
    <name type="scientific">Symbiodinium microadriaticum</name>
    <name type="common">Dinoflagellate</name>
    <name type="synonym">Zooxanthella microadriatica</name>
    <dbReference type="NCBI Taxonomy" id="2951"/>
    <lineage>
        <taxon>Eukaryota</taxon>
        <taxon>Sar</taxon>
        <taxon>Alveolata</taxon>
        <taxon>Dinophyceae</taxon>
        <taxon>Suessiales</taxon>
        <taxon>Symbiodiniaceae</taxon>
        <taxon>Symbiodinium</taxon>
    </lineage>
</organism>
<dbReference type="Proteomes" id="UP000186817">
    <property type="component" value="Unassembled WGS sequence"/>
</dbReference>
<feature type="region of interest" description="Disordered" evidence="1">
    <location>
        <begin position="87"/>
        <end position="149"/>
    </location>
</feature>
<keyword evidence="3" id="KW-1185">Reference proteome</keyword>
<dbReference type="AlphaFoldDB" id="A0A1Q9CE01"/>
<protein>
    <submittedName>
        <fullName evidence="2">Uncharacterized protein</fullName>
    </submittedName>
</protein>
<sequence length="149" mass="14921">MVDPERYQAIDGDNQRTVSLRQHDDSWHWGGSRLPVIHACEADGCRQTWLAELEAAPTGEVAAAAAAAAAAAGAERARAAAAAKAAKARRAGRAGKPAAKVEAEGGAAAAAVGAGGARAEVGGTAEPGPGAQRSAAAPRLRLRPIMKGI</sequence>
<feature type="compositionally biased region" description="Low complexity" evidence="1">
    <location>
        <begin position="94"/>
        <end position="126"/>
    </location>
</feature>
<proteinExistence type="predicted"/>
<name>A0A1Q9CE01_SYMMI</name>